<dbReference type="InterPro" id="IPR011008">
    <property type="entry name" value="Dimeric_a/b-barrel"/>
</dbReference>
<dbReference type="AlphaFoldDB" id="A0A1N7Q0X4"/>
<proteinExistence type="predicted"/>
<dbReference type="SUPFAM" id="SSF54909">
    <property type="entry name" value="Dimeric alpha+beta barrel"/>
    <property type="match status" value="1"/>
</dbReference>
<dbReference type="RefSeq" id="WP_083950741.1">
    <property type="nucleotide sequence ID" value="NZ_FTOQ01000024.1"/>
</dbReference>
<evidence type="ECO:0000313" key="3">
    <source>
        <dbReference type="EMBL" id="SIT16461.1"/>
    </source>
</evidence>
<dbReference type="Gene3D" id="3.30.70.100">
    <property type="match status" value="1"/>
</dbReference>
<dbReference type="Pfam" id="PF07045">
    <property type="entry name" value="DUF1330"/>
    <property type="match status" value="1"/>
</dbReference>
<evidence type="ECO:0000259" key="2">
    <source>
        <dbReference type="Pfam" id="PF07045"/>
    </source>
</evidence>
<dbReference type="PANTHER" id="PTHR41521:SF4">
    <property type="entry name" value="BLR0684 PROTEIN"/>
    <property type="match status" value="1"/>
</dbReference>
<organism evidence="3 4">
    <name type="scientific">Roseivivax lentus</name>
    <dbReference type="NCBI Taxonomy" id="633194"/>
    <lineage>
        <taxon>Bacteria</taxon>
        <taxon>Pseudomonadati</taxon>
        <taxon>Pseudomonadota</taxon>
        <taxon>Alphaproteobacteria</taxon>
        <taxon>Rhodobacterales</taxon>
        <taxon>Roseobacteraceae</taxon>
        <taxon>Roseivivax</taxon>
    </lineage>
</organism>
<dbReference type="Proteomes" id="UP000186684">
    <property type="component" value="Unassembled WGS sequence"/>
</dbReference>
<dbReference type="STRING" id="633194.SAMN05421759_12410"/>
<keyword evidence="4" id="KW-1185">Reference proteome</keyword>
<keyword evidence="1" id="KW-0732">Signal</keyword>
<feature type="signal peptide" evidence="1">
    <location>
        <begin position="1"/>
        <end position="24"/>
    </location>
</feature>
<dbReference type="PANTHER" id="PTHR41521">
    <property type="match status" value="1"/>
</dbReference>
<dbReference type="InterPro" id="IPR010753">
    <property type="entry name" value="DUF1330"/>
</dbReference>
<accession>A0A1N7Q0X4</accession>
<dbReference type="OrthoDB" id="9806380at2"/>
<feature type="chain" id="PRO_5012658993" evidence="1">
    <location>
        <begin position="25"/>
        <end position="127"/>
    </location>
</feature>
<dbReference type="EMBL" id="FTOQ01000024">
    <property type="protein sequence ID" value="SIT16461.1"/>
    <property type="molecule type" value="Genomic_DNA"/>
</dbReference>
<evidence type="ECO:0000256" key="1">
    <source>
        <dbReference type="SAM" id="SignalP"/>
    </source>
</evidence>
<protein>
    <submittedName>
        <fullName evidence="3">Uncharacterized conserved protein, DUF1330 family</fullName>
    </submittedName>
</protein>
<sequence length="127" mass="13579">MHPIFKALTTIAIATTALTAPAMADPIYMIAQIQIEDHSAFFEEYGAAAGPQVLGNGGRVLVASPTVDTLEGAWSGNWTVVIEFPSEEAAKQDWYNSDAYQEAIELRIASTSLNNIVLAPAFVPPAE</sequence>
<evidence type="ECO:0000313" key="4">
    <source>
        <dbReference type="Proteomes" id="UP000186684"/>
    </source>
</evidence>
<gene>
    <name evidence="3" type="ORF">SAMN05421759_12410</name>
</gene>
<feature type="domain" description="DUF1330" evidence="2">
    <location>
        <begin position="27"/>
        <end position="117"/>
    </location>
</feature>
<name>A0A1N7Q0X4_9RHOB</name>
<reference evidence="4" key="1">
    <citation type="submission" date="2017-01" db="EMBL/GenBank/DDBJ databases">
        <authorList>
            <person name="Varghese N."/>
            <person name="Submissions S."/>
        </authorList>
    </citation>
    <scope>NUCLEOTIDE SEQUENCE [LARGE SCALE GENOMIC DNA]</scope>
    <source>
        <strain evidence="4">DSM 29430</strain>
    </source>
</reference>